<dbReference type="Proteomes" id="UP001501479">
    <property type="component" value="Unassembled WGS sequence"/>
</dbReference>
<name>A0ABP7EFJ2_9GAMM</name>
<dbReference type="EMBL" id="BAABDS010000039">
    <property type="protein sequence ID" value="GAA3717792.1"/>
    <property type="molecule type" value="Genomic_DNA"/>
</dbReference>
<keyword evidence="3 4" id="KW-0175">Coiled coil</keyword>
<dbReference type="NCBIfam" id="TIGR01730">
    <property type="entry name" value="RND_mfp"/>
    <property type="match status" value="1"/>
</dbReference>
<feature type="domain" description="YknX-like C-terminal permuted SH3-like" evidence="5">
    <location>
        <begin position="321"/>
        <end position="385"/>
    </location>
</feature>
<accession>A0ABP7EFJ2</accession>
<protein>
    <submittedName>
        <fullName evidence="6">HlyD family efflux transporter periplasmic adaptor subunit</fullName>
    </submittedName>
</protein>
<organism evidence="6 7">
    <name type="scientific">Oceanisphaera sediminis</name>
    <dbReference type="NCBI Taxonomy" id="981381"/>
    <lineage>
        <taxon>Bacteria</taxon>
        <taxon>Pseudomonadati</taxon>
        <taxon>Pseudomonadota</taxon>
        <taxon>Gammaproteobacteria</taxon>
        <taxon>Aeromonadales</taxon>
        <taxon>Aeromonadaceae</taxon>
        <taxon>Oceanisphaera</taxon>
    </lineage>
</organism>
<evidence type="ECO:0000313" key="6">
    <source>
        <dbReference type="EMBL" id="GAA3717792.1"/>
    </source>
</evidence>
<dbReference type="InterPro" id="IPR058637">
    <property type="entry name" value="YknX-like_C"/>
</dbReference>
<keyword evidence="7" id="KW-1185">Reference proteome</keyword>
<evidence type="ECO:0000259" key="5">
    <source>
        <dbReference type="Pfam" id="PF25989"/>
    </source>
</evidence>
<dbReference type="Gene3D" id="2.40.30.170">
    <property type="match status" value="1"/>
</dbReference>
<dbReference type="Gene3D" id="2.40.50.100">
    <property type="match status" value="1"/>
</dbReference>
<dbReference type="InterPro" id="IPR050465">
    <property type="entry name" value="UPF0194_transport"/>
</dbReference>
<dbReference type="Gene3D" id="2.40.420.20">
    <property type="match status" value="1"/>
</dbReference>
<comment type="caution">
    <text evidence="6">The sequence shown here is derived from an EMBL/GenBank/DDBJ whole genome shotgun (WGS) entry which is preliminary data.</text>
</comment>
<evidence type="ECO:0000313" key="7">
    <source>
        <dbReference type="Proteomes" id="UP001501479"/>
    </source>
</evidence>
<proteinExistence type="inferred from homology"/>
<dbReference type="InterPro" id="IPR006143">
    <property type="entry name" value="RND_pump_MFP"/>
</dbReference>
<evidence type="ECO:0000256" key="2">
    <source>
        <dbReference type="ARBA" id="ARBA00009477"/>
    </source>
</evidence>
<reference evidence="7" key="1">
    <citation type="journal article" date="2019" name="Int. J. Syst. Evol. Microbiol.">
        <title>The Global Catalogue of Microorganisms (GCM) 10K type strain sequencing project: providing services to taxonomists for standard genome sequencing and annotation.</title>
        <authorList>
            <consortium name="The Broad Institute Genomics Platform"/>
            <consortium name="The Broad Institute Genome Sequencing Center for Infectious Disease"/>
            <person name="Wu L."/>
            <person name="Ma J."/>
        </authorList>
    </citation>
    <scope>NUCLEOTIDE SEQUENCE [LARGE SCALE GENOMIC DNA]</scope>
    <source>
        <strain evidence="7">JCM 17329</strain>
    </source>
</reference>
<dbReference type="PANTHER" id="PTHR32347">
    <property type="entry name" value="EFFLUX SYSTEM COMPONENT YKNX-RELATED"/>
    <property type="match status" value="1"/>
</dbReference>
<evidence type="ECO:0000256" key="3">
    <source>
        <dbReference type="ARBA" id="ARBA00023054"/>
    </source>
</evidence>
<gene>
    <name evidence="6" type="ORF">GCM10022421_27280</name>
</gene>
<dbReference type="Gene3D" id="1.10.287.470">
    <property type="entry name" value="Helix hairpin bin"/>
    <property type="match status" value="1"/>
</dbReference>
<dbReference type="PANTHER" id="PTHR32347:SF29">
    <property type="entry name" value="UPF0194 MEMBRANE PROTEIN YBHG"/>
    <property type="match status" value="1"/>
</dbReference>
<evidence type="ECO:0000256" key="4">
    <source>
        <dbReference type="SAM" id="Coils"/>
    </source>
</evidence>
<dbReference type="Pfam" id="PF25989">
    <property type="entry name" value="YknX_C"/>
    <property type="match status" value="1"/>
</dbReference>
<evidence type="ECO:0000256" key="1">
    <source>
        <dbReference type="ARBA" id="ARBA00004196"/>
    </source>
</evidence>
<feature type="coiled-coil region" evidence="4">
    <location>
        <begin position="145"/>
        <end position="179"/>
    </location>
</feature>
<comment type="subcellular location">
    <subcellularLocation>
        <location evidence="1">Cell envelope</location>
    </subcellularLocation>
</comment>
<sequence length="391" mass="41693">MLVVTLLLAGLFGYAFWPRPIPVDTGLVRRGSMMVTIDEEARTRVRERYMVSAPVAGRLLRVTLEAGDAVAAGETELARLVPAPVSLLDARAREGALAAVKAAEAAVNAARADVGRAEAASQLADAEWLRNQQLYRRGHVSASVRDQARQAAQAATATLKAANAAVVQRQAELAAARAQLGQGNPGKMAAGVPLLAPVSGRVLQRLVQSETVVAAGTAIMEIGDPERDLEVLVELPSAEAVRVAPGNRVLIDHWGGPQPLAGVVARVEPRGFTKFSALGVEEQRVNVLIRFDGEPEARRGLGHGYRVEVRIIVWQDDRALMAPSSALFREGEQWAVLVVQGNRARLTRVEVGYDNGRQAQIVAGLSEGQQLVLYPGPELADGARIAPNPVD</sequence>
<comment type="similarity">
    <text evidence="2">Belongs to the membrane fusion protein (MFP) (TC 8.A.1) family.</text>
</comment>